<evidence type="ECO:0000313" key="2">
    <source>
        <dbReference type="EMBL" id="PKY72622.1"/>
    </source>
</evidence>
<accession>A0A2I1INE5</accession>
<proteinExistence type="predicted"/>
<evidence type="ECO:0008006" key="4">
    <source>
        <dbReference type="Google" id="ProtNLM"/>
    </source>
</evidence>
<organism evidence="2 3">
    <name type="scientific">Winkia neuii</name>
    <dbReference type="NCBI Taxonomy" id="33007"/>
    <lineage>
        <taxon>Bacteria</taxon>
        <taxon>Bacillati</taxon>
        <taxon>Actinomycetota</taxon>
        <taxon>Actinomycetes</taxon>
        <taxon>Actinomycetales</taxon>
        <taxon>Actinomycetaceae</taxon>
        <taxon>Winkia</taxon>
    </lineage>
</organism>
<sequence>MKLTSKIAATLGSGALLATMAAAPALADTKTDTYPETPATNASLPIVHTSHGSDHLKANILNPHPVCNSLEDRRTVVYKVTDNFSPVGTISTTNKSKNTIPLSQSLSKSQTVSVSVNGSQSETLNINLGGSTKVGKDGNSEAGIAYTLAKKIGGEASYSLTWETGQQIGPYDVPAGNTGEATYGFRTISMTGTQQFCKANGTWSNPTAWRAFVPVKNEVQMKLYKNPADSY</sequence>
<dbReference type="EMBL" id="PKKO01000002">
    <property type="protein sequence ID" value="PKY72622.1"/>
    <property type="molecule type" value="Genomic_DNA"/>
</dbReference>
<keyword evidence="1" id="KW-0732">Signal</keyword>
<feature type="chain" id="PRO_5014894470" description="Secreted protein" evidence="1">
    <location>
        <begin position="28"/>
        <end position="231"/>
    </location>
</feature>
<feature type="signal peptide" evidence="1">
    <location>
        <begin position="1"/>
        <end position="27"/>
    </location>
</feature>
<keyword evidence="3" id="KW-1185">Reference proteome</keyword>
<dbReference type="Proteomes" id="UP000235122">
    <property type="component" value="Unassembled WGS sequence"/>
</dbReference>
<evidence type="ECO:0000256" key="1">
    <source>
        <dbReference type="SAM" id="SignalP"/>
    </source>
</evidence>
<dbReference type="STRING" id="33007.HMPREF3198_01636"/>
<name>A0A2I1INE5_9ACTO</name>
<evidence type="ECO:0000313" key="3">
    <source>
        <dbReference type="Proteomes" id="UP000235122"/>
    </source>
</evidence>
<protein>
    <recommendedName>
        <fullName evidence="4">Secreted protein</fullName>
    </recommendedName>
</protein>
<reference evidence="2 3" key="1">
    <citation type="submission" date="2017-12" db="EMBL/GenBank/DDBJ databases">
        <title>Phylogenetic diversity of female urinary microbiome.</title>
        <authorList>
            <person name="Thomas-White K."/>
            <person name="Wolfe A.J."/>
        </authorList>
    </citation>
    <scope>NUCLEOTIDE SEQUENCE [LARGE SCALE GENOMIC DNA]</scope>
    <source>
        <strain evidence="2 3">UMB0402</strain>
    </source>
</reference>
<gene>
    <name evidence="2" type="ORF">CYJ19_02960</name>
</gene>
<comment type="caution">
    <text evidence="2">The sequence shown here is derived from an EMBL/GenBank/DDBJ whole genome shotgun (WGS) entry which is preliminary data.</text>
</comment>
<dbReference type="AlphaFoldDB" id="A0A2I1INE5"/>
<dbReference type="GeneID" id="35867633"/>
<dbReference type="RefSeq" id="WP_024331161.1">
    <property type="nucleotide sequence ID" value="NZ_JASOXK010000002.1"/>
</dbReference>